<keyword evidence="14 18" id="KW-0830">Ubiquinone</keyword>
<dbReference type="EMBL" id="MZ014622">
    <property type="protein sequence ID" value="QYK19485.1"/>
    <property type="molecule type" value="Genomic_DNA"/>
</dbReference>
<evidence type="ECO:0000256" key="14">
    <source>
        <dbReference type="ARBA" id="ARBA00023075"/>
    </source>
</evidence>
<gene>
    <name evidence="20" type="primary">nad2</name>
</gene>
<evidence type="ECO:0000256" key="11">
    <source>
        <dbReference type="ARBA" id="ARBA00022982"/>
    </source>
</evidence>
<keyword evidence="8 18" id="KW-0812">Transmembrane</keyword>
<dbReference type="PANTHER" id="PTHR46552:SF1">
    <property type="entry name" value="NADH-UBIQUINONE OXIDOREDUCTASE CHAIN 2"/>
    <property type="match status" value="1"/>
</dbReference>
<dbReference type="InterPro" id="IPR001750">
    <property type="entry name" value="ND/Mrp_TM"/>
</dbReference>
<evidence type="ECO:0000256" key="4">
    <source>
        <dbReference type="ARBA" id="ARBA00012944"/>
    </source>
</evidence>
<feature type="transmembrane region" description="Helical" evidence="18">
    <location>
        <begin position="310"/>
        <end position="333"/>
    </location>
</feature>
<keyword evidence="10 18" id="KW-1278">Translocase</keyword>
<dbReference type="GO" id="GO:0005743">
    <property type="term" value="C:mitochondrial inner membrane"/>
    <property type="evidence" value="ECO:0007669"/>
    <property type="project" value="UniProtKB-SubCell"/>
</dbReference>
<sequence length="336" mass="39325">MHLYKLLFFNTMIIGTFMAISAYSWLCMWMGLEMNLLSIIPLLSKNKNIYPAESAMKYFITQTMASIILLFAIISSLNLMESIYLNYSYSFMIMLNSTLMIKMGAAPFHFWFPMIMEGLNWMNCLIMLTWQKIAPMVILMYNYNFTAFMSLIIISSSMIGSLMSINQISLRKMMTYSSINHISWMLASMMLSKSLWLVYFFIYSLISINIILIFNSMNMFYIKQMFNSMNSNKMLKFLLTTNFLSLGGLPPFIGFFPKWITINLMIMNNFIILSFIMILFTLIILYMYIRITFNSFIINSMENIKYSSQNLNFSIISFNMISLLSLIFCPLILSLF</sequence>
<feature type="transmembrane region" description="Helical" evidence="18">
    <location>
        <begin position="124"/>
        <end position="141"/>
    </location>
</feature>
<dbReference type="InterPro" id="IPR003917">
    <property type="entry name" value="NADH_UbQ_OxRdtase_chain2"/>
</dbReference>
<evidence type="ECO:0000256" key="15">
    <source>
        <dbReference type="ARBA" id="ARBA00023128"/>
    </source>
</evidence>
<evidence type="ECO:0000256" key="3">
    <source>
        <dbReference type="ARBA" id="ARBA00007012"/>
    </source>
</evidence>
<keyword evidence="7 18" id="KW-0679">Respiratory chain</keyword>
<dbReference type="InterPro" id="IPR050175">
    <property type="entry name" value="Complex_I_Subunit_2"/>
</dbReference>
<accession>A0A8F9WHG0</accession>
<dbReference type="GO" id="GO:0008137">
    <property type="term" value="F:NADH dehydrogenase (ubiquinone) activity"/>
    <property type="evidence" value="ECO:0007669"/>
    <property type="project" value="UniProtKB-EC"/>
</dbReference>
<keyword evidence="6" id="KW-0813">Transport</keyword>
<comment type="catalytic activity">
    <reaction evidence="17 18">
        <text>a ubiquinone + NADH + 5 H(+)(in) = a ubiquinol + NAD(+) + 4 H(+)(out)</text>
        <dbReference type="Rhea" id="RHEA:29091"/>
        <dbReference type="Rhea" id="RHEA-COMP:9565"/>
        <dbReference type="Rhea" id="RHEA-COMP:9566"/>
        <dbReference type="ChEBI" id="CHEBI:15378"/>
        <dbReference type="ChEBI" id="CHEBI:16389"/>
        <dbReference type="ChEBI" id="CHEBI:17976"/>
        <dbReference type="ChEBI" id="CHEBI:57540"/>
        <dbReference type="ChEBI" id="CHEBI:57945"/>
        <dbReference type="EC" id="7.1.1.2"/>
    </reaction>
</comment>
<evidence type="ECO:0000256" key="8">
    <source>
        <dbReference type="ARBA" id="ARBA00022692"/>
    </source>
</evidence>
<evidence type="ECO:0000256" key="18">
    <source>
        <dbReference type="RuleBase" id="RU003403"/>
    </source>
</evidence>
<evidence type="ECO:0000313" key="20">
    <source>
        <dbReference type="EMBL" id="QYK19485.1"/>
    </source>
</evidence>
<evidence type="ECO:0000256" key="5">
    <source>
        <dbReference type="ARBA" id="ARBA00021008"/>
    </source>
</evidence>
<dbReference type="Pfam" id="PF00361">
    <property type="entry name" value="Proton_antipo_M"/>
    <property type="match status" value="1"/>
</dbReference>
<comment type="subcellular location">
    <subcellularLocation>
        <location evidence="2 18">Mitochondrion inner membrane</location>
        <topology evidence="2 18">Multi-pass membrane protein</topology>
    </subcellularLocation>
</comment>
<keyword evidence="9 18" id="KW-0999">Mitochondrion inner membrane</keyword>
<feature type="transmembrane region" description="Helical" evidence="18">
    <location>
        <begin position="197"/>
        <end position="222"/>
    </location>
</feature>
<evidence type="ECO:0000256" key="10">
    <source>
        <dbReference type="ARBA" id="ARBA00022967"/>
    </source>
</evidence>
<dbReference type="EC" id="7.1.1.2" evidence="4 18"/>
<keyword evidence="16 18" id="KW-0472">Membrane</keyword>
<evidence type="ECO:0000256" key="1">
    <source>
        <dbReference type="ARBA" id="ARBA00003257"/>
    </source>
</evidence>
<dbReference type="PANTHER" id="PTHR46552">
    <property type="entry name" value="NADH-UBIQUINONE OXIDOREDUCTASE CHAIN 2"/>
    <property type="match status" value="1"/>
</dbReference>
<feature type="transmembrane region" description="Helical" evidence="18">
    <location>
        <begin position="147"/>
        <end position="166"/>
    </location>
</feature>
<protein>
    <recommendedName>
        <fullName evidence="5 18">NADH-ubiquinone oxidoreductase chain 2</fullName>
        <ecNumber evidence="4 18">7.1.1.2</ecNumber>
    </recommendedName>
</protein>
<evidence type="ECO:0000256" key="2">
    <source>
        <dbReference type="ARBA" id="ARBA00004448"/>
    </source>
</evidence>
<keyword evidence="11 18" id="KW-0249">Electron transport</keyword>
<evidence type="ECO:0000256" key="12">
    <source>
        <dbReference type="ARBA" id="ARBA00022989"/>
    </source>
</evidence>
<comment type="function">
    <text evidence="18">Core subunit of the mitochondrial membrane respiratory chain NADH dehydrogenase (Complex I) which catalyzes electron transfer from NADH through the respiratory chain, using ubiquinone as an electron acceptor. Essential for the catalytic activity and assembly of complex I.</text>
</comment>
<evidence type="ECO:0000256" key="13">
    <source>
        <dbReference type="ARBA" id="ARBA00023027"/>
    </source>
</evidence>
<organism evidence="20">
    <name type="scientific">Tritoma metasobrina</name>
    <dbReference type="NCBI Taxonomy" id="2866208"/>
    <lineage>
        <taxon>Eukaryota</taxon>
        <taxon>Metazoa</taxon>
        <taxon>Ecdysozoa</taxon>
        <taxon>Arthropoda</taxon>
        <taxon>Hexapoda</taxon>
        <taxon>Insecta</taxon>
        <taxon>Pterygota</taxon>
        <taxon>Neoptera</taxon>
        <taxon>Endopterygota</taxon>
        <taxon>Coleoptera</taxon>
        <taxon>Polyphaga</taxon>
        <taxon>Cucujiformia</taxon>
        <taxon>Erotylidae</taxon>
        <taxon>Erotylinae</taxon>
        <taxon>Tritoma</taxon>
    </lineage>
</organism>
<reference evidence="20" key="1">
    <citation type="journal article" name="Insects">
        <title>Three Complete Mitochondrial Genomes of Erotylidae (Coleoptera: Cucujoidea) with Higher Phylogenetic Analysis.</title>
        <authorList>
            <person name="Liu J."/>
            <person name="Wang Y."/>
            <person name="Zhang R."/>
            <person name="Shi C."/>
            <person name="Lu W."/>
            <person name="Li J."/>
            <person name="Bai M."/>
        </authorList>
    </citation>
    <scope>NUCLEOTIDE SEQUENCE</scope>
</reference>
<dbReference type="GO" id="GO:0006120">
    <property type="term" value="P:mitochondrial electron transport, NADH to ubiquinone"/>
    <property type="evidence" value="ECO:0007669"/>
    <property type="project" value="InterPro"/>
</dbReference>
<evidence type="ECO:0000256" key="9">
    <source>
        <dbReference type="ARBA" id="ARBA00022792"/>
    </source>
</evidence>
<feature type="transmembrane region" description="Helical" evidence="18">
    <location>
        <begin position="58"/>
        <end position="77"/>
    </location>
</feature>
<feature type="transmembrane region" description="Helical" evidence="18">
    <location>
        <begin position="12"/>
        <end position="37"/>
    </location>
</feature>
<name>A0A8F9WHG0_9CUCU</name>
<keyword evidence="12 18" id="KW-1133">Transmembrane helix</keyword>
<comment type="similarity">
    <text evidence="3 18">Belongs to the complex I subunit 2 family.</text>
</comment>
<dbReference type="AlphaFoldDB" id="A0A8F9WHG0"/>
<feature type="domain" description="NADH:quinone oxidoreductase/Mrp antiporter transmembrane" evidence="19">
    <location>
        <begin position="22"/>
        <end position="280"/>
    </location>
</feature>
<dbReference type="PRINTS" id="PR01436">
    <property type="entry name" value="NADHDHGNASE2"/>
</dbReference>
<evidence type="ECO:0000256" key="6">
    <source>
        <dbReference type="ARBA" id="ARBA00022448"/>
    </source>
</evidence>
<proteinExistence type="inferred from homology"/>
<comment type="function">
    <text evidence="1">Core subunit of the mitochondrial membrane respiratory chain NADH dehydrogenase (Complex I) that is believed to belong to the minimal assembly required for catalysis. Complex I functions in the transfer of electrons from NADH to the respiratory chain. The immediate electron acceptor for the enzyme is believed to be ubiquinone.</text>
</comment>
<feature type="transmembrane region" description="Helical" evidence="18">
    <location>
        <begin position="265"/>
        <end position="289"/>
    </location>
</feature>
<keyword evidence="13 18" id="KW-0520">NAD</keyword>
<evidence type="ECO:0000256" key="16">
    <source>
        <dbReference type="ARBA" id="ARBA00023136"/>
    </source>
</evidence>
<keyword evidence="15 18" id="KW-0496">Mitochondrion</keyword>
<feature type="transmembrane region" description="Helical" evidence="18">
    <location>
        <begin position="89"/>
        <end position="112"/>
    </location>
</feature>
<evidence type="ECO:0000259" key="19">
    <source>
        <dbReference type="Pfam" id="PF00361"/>
    </source>
</evidence>
<feature type="transmembrane region" description="Helical" evidence="18">
    <location>
        <begin position="234"/>
        <end position="253"/>
    </location>
</feature>
<geneLocation type="mitochondrion" evidence="20"/>
<evidence type="ECO:0000256" key="7">
    <source>
        <dbReference type="ARBA" id="ARBA00022660"/>
    </source>
</evidence>
<evidence type="ECO:0000256" key="17">
    <source>
        <dbReference type="ARBA" id="ARBA00049551"/>
    </source>
</evidence>